<dbReference type="AlphaFoldDB" id="A0A4Q2L697"/>
<feature type="domain" description="4Fe-4S ferredoxin-type" evidence="2">
    <location>
        <begin position="47"/>
        <end position="76"/>
    </location>
</feature>
<dbReference type="PANTHER" id="PTHR31332:SF0">
    <property type="entry name" value="7-HYDROXYMETHYL CHLOROPHYLL A REDUCTASE, CHLOROPLASTIC"/>
    <property type="match status" value="1"/>
</dbReference>
<dbReference type="Pfam" id="PF04432">
    <property type="entry name" value="FrhB_FdhB_C"/>
    <property type="match status" value="1"/>
</dbReference>
<dbReference type="OrthoDB" id="3247493at2"/>
<reference evidence="3 4" key="1">
    <citation type="submission" date="2019-01" db="EMBL/GenBank/DDBJ databases">
        <title>Agromyces.</title>
        <authorList>
            <person name="Li J."/>
        </authorList>
    </citation>
    <scope>NUCLEOTIDE SEQUENCE [LARGE SCALE GENOMIC DNA]</scope>
    <source>
        <strain evidence="3 4">DSM 15934</strain>
    </source>
</reference>
<evidence type="ECO:0000313" key="4">
    <source>
        <dbReference type="Proteomes" id="UP000293865"/>
    </source>
</evidence>
<dbReference type="PANTHER" id="PTHR31332">
    <property type="entry name" value="7-HYDROXYMETHYL CHLOROPHYLL A REDUCTASE, CHLOROPLASTIC"/>
    <property type="match status" value="1"/>
</dbReference>
<dbReference type="Gene3D" id="3.30.70.20">
    <property type="match status" value="1"/>
</dbReference>
<evidence type="ECO:0000313" key="3">
    <source>
        <dbReference type="EMBL" id="RXZ71942.1"/>
    </source>
</evidence>
<accession>A0A4Q2L697</accession>
<keyword evidence="4" id="KW-1185">Reference proteome</keyword>
<sequence>MPPPTRSSSAASVYCGTRRSERSVDPPKPEVSSVTSERERQKLDTAIRDVVQRNACIGCGLCTRLDPSLELKLDADGFLRPHRTGATGEVSPGAARTFEQACPGCRVDAVRPARSRRHATMGSYFGVWEAWASDETVRRRGSSGGALTALHRWLLDTGRASAIASASTGSEPRRTVPVTIMTKEAALAAAGSRYAPVGVLSNPNVVSSDAITAKPCEISAIRSLAASVTTEGGDEPLLLSFFCAGTPSQLATDELLARLGVPADEPVDELWYRGRGWPGRFTVRAARGESSMSYDESWGGVLGPSTHWRCKLCPDGVGESADVVAADYWRADERGYPVFTEGPGSSALIARTERGLEAVRAAAAAGAIVVRPIRMSALANVQPLQRNRRTSLFGRLVGSRLAGVPGPRYRGFRLWALALAHPRLNLRAARGTRARLRRRPPAPGSAP</sequence>
<dbReference type="Pfam" id="PF13459">
    <property type="entry name" value="Fer4_15"/>
    <property type="match status" value="1"/>
</dbReference>
<dbReference type="InterPro" id="IPR007525">
    <property type="entry name" value="FrhB_FdhB_C"/>
</dbReference>
<name>A0A4Q2L697_9MICO</name>
<dbReference type="GO" id="GO:0090415">
    <property type="term" value="F:7-hydroxymethyl chlorophyll a reductase activity"/>
    <property type="evidence" value="ECO:0007669"/>
    <property type="project" value="TreeGrafter"/>
</dbReference>
<evidence type="ECO:0000259" key="2">
    <source>
        <dbReference type="PROSITE" id="PS51379"/>
    </source>
</evidence>
<organism evidence="3 4">
    <name type="scientific">Agromyces albus</name>
    <dbReference type="NCBI Taxonomy" id="205332"/>
    <lineage>
        <taxon>Bacteria</taxon>
        <taxon>Bacillati</taxon>
        <taxon>Actinomycetota</taxon>
        <taxon>Actinomycetes</taxon>
        <taxon>Micrococcales</taxon>
        <taxon>Microbacteriaceae</taxon>
        <taxon>Agromyces</taxon>
    </lineage>
</organism>
<dbReference type="Proteomes" id="UP000293865">
    <property type="component" value="Unassembled WGS sequence"/>
</dbReference>
<dbReference type="PROSITE" id="PS51379">
    <property type="entry name" value="4FE4S_FER_2"/>
    <property type="match status" value="1"/>
</dbReference>
<dbReference type="GO" id="GO:0033354">
    <property type="term" value="P:chlorophyll cycle"/>
    <property type="evidence" value="ECO:0007669"/>
    <property type="project" value="TreeGrafter"/>
</dbReference>
<evidence type="ECO:0000256" key="1">
    <source>
        <dbReference type="SAM" id="MobiDB-lite"/>
    </source>
</evidence>
<dbReference type="Pfam" id="PF04422">
    <property type="entry name" value="FrhB_FdhB_N"/>
    <property type="match status" value="1"/>
</dbReference>
<dbReference type="InterPro" id="IPR007516">
    <property type="entry name" value="Co_F420_Hydgase/DH_bsu_N"/>
</dbReference>
<gene>
    <name evidence="3" type="ORF">ESP51_06115</name>
</gene>
<feature type="compositionally biased region" description="Basic and acidic residues" evidence="1">
    <location>
        <begin position="18"/>
        <end position="28"/>
    </location>
</feature>
<protein>
    <recommendedName>
        <fullName evidence="2">4Fe-4S ferredoxin-type domain-containing protein</fullName>
    </recommendedName>
</protein>
<dbReference type="InterPro" id="IPR045220">
    <property type="entry name" value="FRHB/FDHB/HCAR-like"/>
</dbReference>
<feature type="region of interest" description="Disordered" evidence="1">
    <location>
        <begin position="1"/>
        <end position="39"/>
    </location>
</feature>
<comment type="caution">
    <text evidence="3">The sequence shown here is derived from an EMBL/GenBank/DDBJ whole genome shotgun (WGS) entry which is preliminary data.</text>
</comment>
<feature type="compositionally biased region" description="Polar residues" evidence="1">
    <location>
        <begin position="1"/>
        <end position="11"/>
    </location>
</feature>
<proteinExistence type="predicted"/>
<dbReference type="InterPro" id="IPR017896">
    <property type="entry name" value="4Fe4S_Fe-S-bd"/>
</dbReference>
<dbReference type="EMBL" id="SDPN01000008">
    <property type="protein sequence ID" value="RXZ71942.1"/>
    <property type="molecule type" value="Genomic_DNA"/>
</dbReference>